<feature type="compositionally biased region" description="Polar residues" evidence="1">
    <location>
        <begin position="191"/>
        <end position="202"/>
    </location>
</feature>
<dbReference type="EMBL" id="PSQE01000001">
    <property type="protein sequence ID" value="RHN79102.1"/>
    <property type="molecule type" value="Genomic_DNA"/>
</dbReference>
<feature type="compositionally biased region" description="Basic residues" evidence="1">
    <location>
        <begin position="1"/>
        <end position="10"/>
    </location>
</feature>
<dbReference type="Gramene" id="rna2808">
    <property type="protein sequence ID" value="RHN79102.1"/>
    <property type="gene ID" value="gene2808"/>
</dbReference>
<name>A0A396JNX9_MEDTR</name>
<proteinExistence type="predicted"/>
<reference evidence="2" key="1">
    <citation type="journal article" date="2018" name="Nat. Plants">
        <title>Whole-genome landscape of Medicago truncatula symbiotic genes.</title>
        <authorList>
            <person name="Pecrix Y."/>
            <person name="Gamas P."/>
            <person name="Carrere S."/>
        </authorList>
    </citation>
    <scope>NUCLEOTIDE SEQUENCE</scope>
    <source>
        <tissue evidence="2">Leaves</tissue>
    </source>
</reference>
<evidence type="ECO:0000313" key="2">
    <source>
        <dbReference type="EMBL" id="RHN79102.1"/>
    </source>
</evidence>
<protein>
    <submittedName>
        <fullName evidence="2">Uncharacterized protein</fullName>
    </submittedName>
</protein>
<evidence type="ECO:0000256" key="1">
    <source>
        <dbReference type="SAM" id="MobiDB-lite"/>
    </source>
</evidence>
<gene>
    <name evidence="2" type="ORF">MtrunA17_Chr1g0173281</name>
</gene>
<feature type="region of interest" description="Disordered" evidence="1">
    <location>
        <begin position="1"/>
        <end position="23"/>
    </location>
</feature>
<accession>A0A396JNX9</accession>
<sequence length="212" mass="23492">MSRLQGKHHNHDNDTPVIPPRNPREEIKIGMEFTGIIDGIIPAGYLLTMKKGNGVTFRMFAFDQPSLIQGDGNVNVPLVASNVSLNTNEEIPELEVDDDFSLDYSYFPMTSPSNKIQMPDVLQYFGKFEPVVFQPVNQTNSSNKGKGLSIDLNSAPTPNGHRISKDPFLARKFPSPTVNIRPPDDLIAKTSRPSKQGLSSHNHNPKITIAKQ</sequence>
<organism evidence="2">
    <name type="scientific">Medicago truncatula</name>
    <name type="common">Barrel medic</name>
    <name type="synonym">Medicago tribuloides</name>
    <dbReference type="NCBI Taxonomy" id="3880"/>
    <lineage>
        <taxon>Eukaryota</taxon>
        <taxon>Viridiplantae</taxon>
        <taxon>Streptophyta</taxon>
        <taxon>Embryophyta</taxon>
        <taxon>Tracheophyta</taxon>
        <taxon>Spermatophyta</taxon>
        <taxon>Magnoliopsida</taxon>
        <taxon>eudicotyledons</taxon>
        <taxon>Gunneridae</taxon>
        <taxon>Pentapetalae</taxon>
        <taxon>rosids</taxon>
        <taxon>fabids</taxon>
        <taxon>Fabales</taxon>
        <taxon>Fabaceae</taxon>
        <taxon>Papilionoideae</taxon>
        <taxon>50 kb inversion clade</taxon>
        <taxon>NPAAA clade</taxon>
        <taxon>Hologalegina</taxon>
        <taxon>IRL clade</taxon>
        <taxon>Trifolieae</taxon>
        <taxon>Medicago</taxon>
    </lineage>
</organism>
<dbReference type="AlphaFoldDB" id="A0A396JNX9"/>
<comment type="caution">
    <text evidence="2">The sequence shown here is derived from an EMBL/GenBank/DDBJ whole genome shotgun (WGS) entry which is preliminary data.</text>
</comment>
<feature type="region of interest" description="Disordered" evidence="1">
    <location>
        <begin position="139"/>
        <end position="212"/>
    </location>
</feature>
<dbReference type="Proteomes" id="UP000265566">
    <property type="component" value="Chromosome 1"/>
</dbReference>